<dbReference type="RefSeq" id="WP_208316075.1">
    <property type="nucleotide sequence ID" value="NZ_JAELYA010000009.1"/>
</dbReference>
<dbReference type="EMBL" id="JAELYA010000009">
    <property type="protein sequence ID" value="MBO3277684.1"/>
    <property type="molecule type" value="Genomic_DNA"/>
</dbReference>
<organism evidence="1 2">
    <name type="scientific">Pseudomonas schmalbachii</name>
    <dbReference type="NCBI Taxonomy" id="2816993"/>
    <lineage>
        <taxon>Bacteria</taxon>
        <taxon>Pseudomonadati</taxon>
        <taxon>Pseudomonadota</taxon>
        <taxon>Gammaproteobacteria</taxon>
        <taxon>Pseudomonadales</taxon>
        <taxon>Pseudomonadaceae</taxon>
        <taxon>Pseudomonas</taxon>
    </lineage>
</organism>
<gene>
    <name evidence="1" type="ORF">JFY56_20925</name>
</gene>
<evidence type="ECO:0000313" key="1">
    <source>
        <dbReference type="EMBL" id="MBO3277684.1"/>
    </source>
</evidence>
<evidence type="ECO:0000313" key="2">
    <source>
        <dbReference type="Proteomes" id="UP000669060"/>
    </source>
</evidence>
<proteinExistence type="predicted"/>
<name>A0ABS3TVI2_9PSED</name>
<sequence>MTGDEWSSLFPFHFDQRAEHRASLELLRSGDAGREQVEEFIHDRFSHAHHADIRHFLPELLALRDAEGRLLAVAGMRLAESGPLFLEQYLDEPLEHPVSRLAGRAVERAELVEVGNLSSVGAGSARLIIIAATWLLAARGLEWVAFTGAASLLNSFHRLGLEPLVLARAEAQRLGNEHDDWGSYYAQQPHVFAGNIRHGRDLLQRGGVFAGLGFPFLNETGHAA</sequence>
<protein>
    <submittedName>
        <fullName evidence="1">Thermostable hemolysin</fullName>
    </submittedName>
</protein>
<comment type="caution">
    <text evidence="1">The sequence shown here is derived from an EMBL/GenBank/DDBJ whole genome shotgun (WGS) entry which is preliminary data.</text>
</comment>
<dbReference type="Pfam" id="PF12261">
    <property type="entry name" value="T_hemolysin"/>
    <property type="match status" value="1"/>
</dbReference>
<keyword evidence="2" id="KW-1185">Reference proteome</keyword>
<accession>A0ABS3TVI2</accession>
<reference evidence="1 2" key="1">
    <citation type="submission" date="2020-12" db="EMBL/GenBank/DDBJ databases">
        <title>Pseudomonas schmalbachii sp. nov. isolated from millipede gut.</title>
        <authorList>
            <person name="Shelomi M."/>
        </authorList>
    </citation>
    <scope>NUCLEOTIDE SEQUENCE [LARGE SCALE GENOMIC DNA]</scope>
    <source>
        <strain evidence="1 2">Milli4</strain>
    </source>
</reference>
<dbReference type="Proteomes" id="UP000669060">
    <property type="component" value="Unassembled WGS sequence"/>
</dbReference>
<dbReference type="InterPro" id="IPR022050">
    <property type="entry name" value="T_hemolysin"/>
</dbReference>